<gene>
    <name evidence="3" type="ORF">GCM10009037_27420</name>
</gene>
<evidence type="ECO:0000256" key="1">
    <source>
        <dbReference type="SAM" id="Phobius"/>
    </source>
</evidence>
<feature type="transmembrane region" description="Helical" evidence="1">
    <location>
        <begin position="225"/>
        <end position="246"/>
    </location>
</feature>
<reference evidence="3 4" key="1">
    <citation type="journal article" date="2019" name="Int. J. Syst. Evol. Microbiol.">
        <title>The Global Catalogue of Microorganisms (GCM) 10K type strain sequencing project: providing services to taxonomists for standard genome sequencing and annotation.</title>
        <authorList>
            <consortium name="The Broad Institute Genomics Platform"/>
            <consortium name="The Broad Institute Genome Sequencing Center for Infectious Disease"/>
            <person name="Wu L."/>
            <person name="Ma J."/>
        </authorList>
    </citation>
    <scope>NUCLEOTIDE SEQUENCE [LARGE SCALE GENOMIC DNA]</scope>
    <source>
        <strain evidence="3 4">JCM 19585</strain>
    </source>
</reference>
<sequence length="289" mass="27573">MSRAAVPTRFAAALERADGTHGAWQPALAVVALLAAAVPFALRVARNVPGSPLASLAGGHEAAVVVGTLGPALAALALALATTDRVERVALLGLAVFAPLALVADAAYAPAAAGVVLSGAVVAWRRLARARPTRVVPLLGRPLLAALAVAALIVALAASVGVASPAGRQVGTLLTLAAAVAAGLAADARVVDWALGIALAGVVHAAGASMPYVAGAIALVGGGAVGASLGALSAGLGALAAATVATARRRALVPACGALLLCVAAVPVTVSRALAAALGVALLLGGEAT</sequence>
<proteinExistence type="predicted"/>
<name>A0A830FDA8_9EURY</name>
<keyword evidence="1" id="KW-0472">Membrane</keyword>
<accession>A0A830FDA8</accession>
<evidence type="ECO:0000259" key="2">
    <source>
        <dbReference type="Pfam" id="PF26265"/>
    </source>
</evidence>
<dbReference type="EMBL" id="BMPF01000005">
    <property type="protein sequence ID" value="GGL42387.1"/>
    <property type="molecule type" value="Genomic_DNA"/>
</dbReference>
<feature type="transmembrane region" description="Helical" evidence="1">
    <location>
        <begin position="23"/>
        <end position="42"/>
    </location>
</feature>
<feature type="transmembrane region" description="Helical" evidence="1">
    <location>
        <begin position="169"/>
        <end position="186"/>
    </location>
</feature>
<dbReference type="Proteomes" id="UP000628840">
    <property type="component" value="Unassembled WGS sequence"/>
</dbReference>
<feature type="transmembrane region" description="Helical" evidence="1">
    <location>
        <begin position="193"/>
        <end position="219"/>
    </location>
</feature>
<keyword evidence="1" id="KW-1133">Transmembrane helix</keyword>
<organism evidence="3 4">
    <name type="scientific">Halarchaeum grantii</name>
    <dbReference type="NCBI Taxonomy" id="1193105"/>
    <lineage>
        <taxon>Archaea</taxon>
        <taxon>Methanobacteriati</taxon>
        <taxon>Methanobacteriota</taxon>
        <taxon>Stenosarchaea group</taxon>
        <taxon>Halobacteria</taxon>
        <taxon>Halobacteriales</taxon>
        <taxon>Halobacteriaceae</taxon>
    </lineage>
</organism>
<feature type="transmembrane region" description="Helical" evidence="1">
    <location>
        <begin position="89"/>
        <end position="122"/>
    </location>
</feature>
<feature type="domain" description="DUF8068" evidence="2">
    <location>
        <begin position="27"/>
        <end position="284"/>
    </location>
</feature>
<protein>
    <recommendedName>
        <fullName evidence="2">DUF8068 domain-containing protein</fullName>
    </recommendedName>
</protein>
<feature type="transmembrane region" description="Helical" evidence="1">
    <location>
        <begin position="62"/>
        <end position="83"/>
    </location>
</feature>
<keyword evidence="1" id="KW-0812">Transmembrane</keyword>
<feature type="transmembrane region" description="Helical" evidence="1">
    <location>
        <begin position="258"/>
        <end position="284"/>
    </location>
</feature>
<evidence type="ECO:0000313" key="3">
    <source>
        <dbReference type="EMBL" id="GGL42387.1"/>
    </source>
</evidence>
<keyword evidence="4" id="KW-1185">Reference proteome</keyword>
<feature type="transmembrane region" description="Helical" evidence="1">
    <location>
        <begin position="143"/>
        <end position="163"/>
    </location>
</feature>
<dbReference type="Pfam" id="PF26265">
    <property type="entry name" value="DUF8068"/>
    <property type="match status" value="1"/>
</dbReference>
<dbReference type="AlphaFoldDB" id="A0A830FDA8"/>
<evidence type="ECO:0000313" key="4">
    <source>
        <dbReference type="Proteomes" id="UP000628840"/>
    </source>
</evidence>
<dbReference type="InterPro" id="IPR058381">
    <property type="entry name" value="DUF8068"/>
</dbReference>
<comment type="caution">
    <text evidence="3">The sequence shown here is derived from an EMBL/GenBank/DDBJ whole genome shotgun (WGS) entry which is preliminary data.</text>
</comment>